<dbReference type="EMBL" id="VFPA01000008">
    <property type="protein sequence ID" value="TQM01900.1"/>
    <property type="molecule type" value="Genomic_DNA"/>
</dbReference>
<dbReference type="GO" id="GO:0071713">
    <property type="term" value="F:para-aminobenzoyl-glutamate hydrolase activity"/>
    <property type="evidence" value="ECO:0007669"/>
    <property type="project" value="TreeGrafter"/>
</dbReference>
<dbReference type="SUPFAM" id="SSF53187">
    <property type="entry name" value="Zn-dependent exopeptidases"/>
    <property type="match status" value="1"/>
</dbReference>
<dbReference type="NCBIfam" id="TIGR01891">
    <property type="entry name" value="amidohydrolases"/>
    <property type="match status" value="1"/>
</dbReference>
<organism evidence="3 4">
    <name type="scientific">Pseudonocardia kunmingensis</name>
    <dbReference type="NCBI Taxonomy" id="630975"/>
    <lineage>
        <taxon>Bacteria</taxon>
        <taxon>Bacillati</taxon>
        <taxon>Actinomycetota</taxon>
        <taxon>Actinomycetes</taxon>
        <taxon>Pseudonocardiales</taxon>
        <taxon>Pseudonocardiaceae</taxon>
        <taxon>Pseudonocardia</taxon>
    </lineage>
</organism>
<gene>
    <name evidence="3" type="ORF">FB558_8419</name>
</gene>
<dbReference type="InterPro" id="IPR017439">
    <property type="entry name" value="Amidohydrolase"/>
</dbReference>
<dbReference type="Proteomes" id="UP000315677">
    <property type="component" value="Unassembled WGS sequence"/>
</dbReference>
<dbReference type="Gene3D" id="3.40.630.10">
    <property type="entry name" value="Zn peptidases"/>
    <property type="match status" value="1"/>
</dbReference>
<accession>A0A543CXU1</accession>
<dbReference type="GO" id="GO:0046657">
    <property type="term" value="P:folic acid catabolic process"/>
    <property type="evidence" value="ECO:0007669"/>
    <property type="project" value="TreeGrafter"/>
</dbReference>
<dbReference type="PIRSF" id="PIRSF037226">
    <property type="entry name" value="Amidohydrolase_ACY1L2_prd"/>
    <property type="match status" value="1"/>
</dbReference>
<dbReference type="GO" id="GO:0016805">
    <property type="term" value="F:dipeptidase activity"/>
    <property type="evidence" value="ECO:0007669"/>
    <property type="project" value="InterPro"/>
</dbReference>
<feature type="domain" description="Peptidase M20 dimerisation" evidence="2">
    <location>
        <begin position="172"/>
        <end position="265"/>
    </location>
</feature>
<reference evidence="3 4" key="1">
    <citation type="submission" date="2019-06" db="EMBL/GenBank/DDBJ databases">
        <title>Sequencing the genomes of 1000 actinobacteria strains.</title>
        <authorList>
            <person name="Klenk H.-P."/>
        </authorList>
    </citation>
    <scope>NUCLEOTIDE SEQUENCE [LARGE SCALE GENOMIC DNA]</scope>
    <source>
        <strain evidence="3 4">DSM 45301</strain>
    </source>
</reference>
<dbReference type="AlphaFoldDB" id="A0A543CXU1"/>
<name>A0A543CXU1_9PSEU</name>
<dbReference type="InterPro" id="IPR052030">
    <property type="entry name" value="Peptidase_M20/M20A_hydrolases"/>
</dbReference>
<dbReference type="InterPro" id="IPR002933">
    <property type="entry name" value="Peptidase_M20"/>
</dbReference>
<dbReference type="SUPFAM" id="SSF55031">
    <property type="entry name" value="Bacterial exopeptidase dimerisation domain"/>
    <property type="match status" value="1"/>
</dbReference>
<keyword evidence="4" id="KW-1185">Reference proteome</keyword>
<dbReference type="PANTHER" id="PTHR30575">
    <property type="entry name" value="PEPTIDASE M20"/>
    <property type="match status" value="1"/>
</dbReference>
<evidence type="ECO:0000313" key="4">
    <source>
        <dbReference type="Proteomes" id="UP000315677"/>
    </source>
</evidence>
<comment type="caution">
    <text evidence="3">The sequence shown here is derived from an EMBL/GenBank/DDBJ whole genome shotgun (WGS) entry which is preliminary data.</text>
</comment>
<protein>
    <recommendedName>
        <fullName evidence="1">Peptidase M20 domain-containing protein 2</fullName>
    </recommendedName>
</protein>
<dbReference type="FunFam" id="3.30.70.360:FF:000004">
    <property type="entry name" value="Peptidase M20 domain-containing protein 2"/>
    <property type="match status" value="1"/>
</dbReference>
<dbReference type="InterPro" id="IPR017144">
    <property type="entry name" value="Xaa-Arg_dipeptidase"/>
</dbReference>
<keyword evidence="3" id="KW-0378">Hydrolase</keyword>
<comment type="similarity">
    <text evidence="1">Belongs to the peptidase M20A family.</text>
</comment>
<dbReference type="Pfam" id="PF07687">
    <property type="entry name" value="M20_dimer"/>
    <property type="match status" value="1"/>
</dbReference>
<evidence type="ECO:0000313" key="3">
    <source>
        <dbReference type="EMBL" id="TQM01900.1"/>
    </source>
</evidence>
<sequence>MTGAPAAIHTRIEEEVGRLAEQLTELSLDLHAHPELAMQEEHAAKRLTGLLRDDFEVEEGVGGLPTAFRATAGAGSPVVAFLCEYDALPGIGHGCGHNLIAAGGAGAALALRRAAPQLPGAVSCIGTPGEEGAGGKVLLLDAGVFDGVDAALMFHPSDTTMPIRHATATCPFTVEFHGVAAHAAASAHEGRSALAAVIQFFVGVDALRQFVPETSRMHGVITHGGEAANVVPAYTRAEFMVRALTGDVVGDLADRVEAVAEAAARATGTTVTITRGIAYAERKNNHVIAGLVADHLRRQGVPVEQPVLRGGTGSSDIGNVSLVLPTIHPYLQVMDRGTPTHSEAMADAVAAPRAHEAMLRMATALACAGADLLADPELLATARAEFATRGPDLPQ</sequence>
<dbReference type="InterPro" id="IPR011650">
    <property type="entry name" value="Peptidase_M20_dimer"/>
</dbReference>
<proteinExistence type="inferred from homology"/>
<dbReference type="PANTHER" id="PTHR30575:SF0">
    <property type="entry name" value="XAA-ARG DIPEPTIDASE"/>
    <property type="match status" value="1"/>
</dbReference>
<evidence type="ECO:0000259" key="2">
    <source>
        <dbReference type="Pfam" id="PF07687"/>
    </source>
</evidence>
<dbReference type="Pfam" id="PF01546">
    <property type="entry name" value="Peptidase_M20"/>
    <property type="match status" value="1"/>
</dbReference>
<dbReference type="RefSeq" id="WP_211367221.1">
    <property type="nucleotide sequence ID" value="NZ_VFPA01000008.1"/>
</dbReference>
<evidence type="ECO:0000256" key="1">
    <source>
        <dbReference type="PIRNR" id="PIRNR037226"/>
    </source>
</evidence>
<dbReference type="InterPro" id="IPR036264">
    <property type="entry name" value="Bact_exopeptidase_dim_dom"/>
</dbReference>
<dbReference type="GO" id="GO:0005737">
    <property type="term" value="C:cytoplasm"/>
    <property type="evidence" value="ECO:0007669"/>
    <property type="project" value="TreeGrafter"/>
</dbReference>
<dbReference type="Gene3D" id="3.30.70.360">
    <property type="match status" value="1"/>
</dbReference>